<evidence type="ECO:0000256" key="2">
    <source>
        <dbReference type="PROSITE-ProRule" id="PRU00169"/>
    </source>
</evidence>
<dbReference type="KEGG" id="this:HZT40_13870"/>
<evidence type="ECO:0000256" key="1">
    <source>
        <dbReference type="ARBA" id="ARBA00023125"/>
    </source>
</evidence>
<dbReference type="GO" id="GO:0006355">
    <property type="term" value="P:regulation of DNA-templated transcription"/>
    <property type="evidence" value="ECO:0007669"/>
    <property type="project" value="InterPro"/>
</dbReference>
<dbReference type="Gene3D" id="3.40.50.2300">
    <property type="match status" value="1"/>
</dbReference>
<organism evidence="6 7">
    <name type="scientific">Candidatus Thiothrix singaporensis</name>
    <dbReference type="NCBI Taxonomy" id="2799669"/>
    <lineage>
        <taxon>Bacteria</taxon>
        <taxon>Pseudomonadati</taxon>
        <taxon>Pseudomonadota</taxon>
        <taxon>Gammaproteobacteria</taxon>
        <taxon>Thiotrichales</taxon>
        <taxon>Thiotrichaceae</taxon>
        <taxon>Thiothrix</taxon>
    </lineage>
</organism>
<dbReference type="SUPFAM" id="SSF52172">
    <property type="entry name" value="CheY-like"/>
    <property type="match status" value="1"/>
</dbReference>
<evidence type="ECO:0000259" key="5">
    <source>
        <dbReference type="PROSITE" id="PS51755"/>
    </source>
</evidence>
<dbReference type="GO" id="GO:0032993">
    <property type="term" value="C:protein-DNA complex"/>
    <property type="evidence" value="ECO:0007669"/>
    <property type="project" value="TreeGrafter"/>
</dbReference>
<dbReference type="PANTHER" id="PTHR48111">
    <property type="entry name" value="REGULATOR OF RPOS"/>
    <property type="match status" value="1"/>
</dbReference>
<feature type="domain" description="Response regulatory" evidence="4">
    <location>
        <begin position="2"/>
        <end position="116"/>
    </location>
</feature>
<dbReference type="InterPro" id="IPR001867">
    <property type="entry name" value="OmpR/PhoB-type_DNA-bd"/>
</dbReference>
<dbReference type="InterPro" id="IPR011006">
    <property type="entry name" value="CheY-like_superfamily"/>
</dbReference>
<dbReference type="InterPro" id="IPR039420">
    <property type="entry name" value="WalR-like"/>
</dbReference>
<keyword evidence="2" id="KW-0597">Phosphoprotein</keyword>
<evidence type="ECO:0000313" key="7">
    <source>
        <dbReference type="Proteomes" id="UP000510621"/>
    </source>
</evidence>
<dbReference type="SMART" id="SM00448">
    <property type="entry name" value="REC"/>
    <property type="match status" value="1"/>
</dbReference>
<dbReference type="SMART" id="SM00862">
    <property type="entry name" value="Trans_reg_C"/>
    <property type="match status" value="1"/>
</dbReference>
<dbReference type="PROSITE" id="PS51755">
    <property type="entry name" value="OMPR_PHOB"/>
    <property type="match status" value="1"/>
</dbReference>
<sequence>MRLLLVEDHAELRAAIARRLRAEGNSVDEADNLRDTRIHLHGAHYDVVVLDRLLPDGDSITLLQELRAVANRTPILLLTARDRIEDRVDGLESGADDYLVKPFAMDELLARIGVLARRGAPLRDVILKLADLEVDSGRHEVRRNGVLIPLRPKEYAVLELLAVRQGRAVPSNDILEYCWDTRESPASNVEETIISALRRKLGSPQLIKTVRGVGYKLDEADES</sequence>
<dbReference type="GO" id="GO:0000976">
    <property type="term" value="F:transcription cis-regulatory region binding"/>
    <property type="evidence" value="ECO:0007669"/>
    <property type="project" value="TreeGrafter"/>
</dbReference>
<keyword evidence="1 3" id="KW-0238">DNA-binding</keyword>
<feature type="DNA-binding region" description="OmpR/PhoB-type" evidence="3">
    <location>
        <begin position="124"/>
        <end position="219"/>
    </location>
</feature>
<dbReference type="Pfam" id="PF00072">
    <property type="entry name" value="Response_reg"/>
    <property type="match status" value="1"/>
</dbReference>
<dbReference type="PROSITE" id="PS50110">
    <property type="entry name" value="RESPONSE_REGULATORY"/>
    <property type="match status" value="1"/>
</dbReference>
<name>A0A7L6ATP8_9GAMM</name>
<reference evidence="6" key="1">
    <citation type="submission" date="2020-06" db="EMBL/GenBank/DDBJ databases">
        <title>Analysis procedures for assessing recovery of high quality, complete, closed genomes from Nanopore long read metagenome sequencing.</title>
        <authorList>
            <person name="Bessarab I."/>
            <person name="Arumugam K."/>
            <person name="Haryono M."/>
            <person name="Liu X."/>
            <person name="Roy S."/>
            <person name="Zuniga-Montanez R.E."/>
            <person name="Qiu G."/>
            <person name="Drautz-Moses D.I."/>
            <person name="Law Y.Y."/>
            <person name="Wuertz S."/>
            <person name="Lauro F.M."/>
            <person name="Huson D.H."/>
            <person name="Williams R.B."/>
        </authorList>
    </citation>
    <scope>NUCLEOTIDE SEQUENCE [LARGE SCALE GENOMIC DNA]</scope>
    <source>
        <strain evidence="6">SSD2</strain>
    </source>
</reference>
<accession>A0A7L6ATP8</accession>
<dbReference type="GO" id="GO:0005829">
    <property type="term" value="C:cytosol"/>
    <property type="evidence" value="ECO:0007669"/>
    <property type="project" value="TreeGrafter"/>
</dbReference>
<dbReference type="GO" id="GO:0000156">
    <property type="term" value="F:phosphorelay response regulator activity"/>
    <property type="evidence" value="ECO:0007669"/>
    <property type="project" value="TreeGrafter"/>
</dbReference>
<evidence type="ECO:0000313" key="6">
    <source>
        <dbReference type="EMBL" id="QLQ32492.1"/>
    </source>
</evidence>
<dbReference type="PANTHER" id="PTHR48111:SF36">
    <property type="entry name" value="TRANSCRIPTIONAL REGULATORY PROTEIN CUTR"/>
    <property type="match status" value="1"/>
</dbReference>
<dbReference type="Proteomes" id="UP000510621">
    <property type="component" value="Chromosome"/>
</dbReference>
<dbReference type="CDD" id="cd00383">
    <property type="entry name" value="trans_reg_C"/>
    <property type="match status" value="1"/>
</dbReference>
<feature type="domain" description="OmpR/PhoB-type" evidence="5">
    <location>
        <begin position="124"/>
        <end position="219"/>
    </location>
</feature>
<evidence type="ECO:0000256" key="3">
    <source>
        <dbReference type="PROSITE-ProRule" id="PRU01091"/>
    </source>
</evidence>
<gene>
    <name evidence="6" type="ORF">HZT40_13870</name>
</gene>
<keyword evidence="7" id="KW-1185">Reference proteome</keyword>
<dbReference type="Pfam" id="PF00486">
    <property type="entry name" value="Trans_reg_C"/>
    <property type="match status" value="1"/>
</dbReference>
<protein>
    <submittedName>
        <fullName evidence="6">Response regulator transcription factor</fullName>
    </submittedName>
</protein>
<dbReference type="InterPro" id="IPR001789">
    <property type="entry name" value="Sig_transdc_resp-reg_receiver"/>
</dbReference>
<dbReference type="InterPro" id="IPR036388">
    <property type="entry name" value="WH-like_DNA-bd_sf"/>
</dbReference>
<dbReference type="Gene3D" id="1.10.10.10">
    <property type="entry name" value="Winged helix-like DNA-binding domain superfamily/Winged helix DNA-binding domain"/>
    <property type="match status" value="1"/>
</dbReference>
<evidence type="ECO:0000259" key="4">
    <source>
        <dbReference type="PROSITE" id="PS50110"/>
    </source>
</evidence>
<feature type="modified residue" description="4-aspartylphosphate" evidence="2">
    <location>
        <position position="51"/>
    </location>
</feature>
<dbReference type="Gene3D" id="6.10.250.690">
    <property type="match status" value="1"/>
</dbReference>
<dbReference type="EMBL" id="CP059265">
    <property type="protein sequence ID" value="QLQ32492.1"/>
    <property type="molecule type" value="Genomic_DNA"/>
</dbReference>
<dbReference type="AlphaFoldDB" id="A0A7L6ATP8"/>
<proteinExistence type="predicted"/>